<dbReference type="GO" id="GO:0016020">
    <property type="term" value="C:membrane"/>
    <property type="evidence" value="ECO:0007669"/>
    <property type="project" value="InterPro"/>
</dbReference>
<evidence type="ECO:0000313" key="6">
    <source>
        <dbReference type="Proteomes" id="UP000238157"/>
    </source>
</evidence>
<dbReference type="RefSeq" id="WP_106133849.1">
    <property type="nucleotide sequence ID" value="NZ_PVTR01000006.1"/>
</dbReference>
<evidence type="ECO:0000256" key="3">
    <source>
        <dbReference type="ARBA" id="ARBA00022729"/>
    </source>
</evidence>
<dbReference type="EMBL" id="PVTR01000006">
    <property type="protein sequence ID" value="PRY87562.1"/>
    <property type="molecule type" value="Genomic_DNA"/>
</dbReference>
<comment type="caution">
    <text evidence="5">The sequence shown here is derived from an EMBL/GenBank/DDBJ whole genome shotgun (WGS) entry which is preliminary data.</text>
</comment>
<proteinExistence type="inferred from homology"/>
<feature type="chain" id="PRO_5015687216" evidence="4">
    <location>
        <begin position="20"/>
        <end position="463"/>
    </location>
</feature>
<evidence type="ECO:0000256" key="1">
    <source>
        <dbReference type="ARBA" id="ARBA00009075"/>
    </source>
</evidence>
<comment type="similarity">
    <text evidence="1">Belongs to the outer membrane porin (Opr) (TC 1.B.25) family.</text>
</comment>
<dbReference type="Gene3D" id="2.40.160.10">
    <property type="entry name" value="Porin"/>
    <property type="match status" value="1"/>
</dbReference>
<evidence type="ECO:0000256" key="2">
    <source>
        <dbReference type="ARBA" id="ARBA00022448"/>
    </source>
</evidence>
<evidence type="ECO:0000256" key="4">
    <source>
        <dbReference type="SAM" id="SignalP"/>
    </source>
</evidence>
<dbReference type="InterPro" id="IPR005318">
    <property type="entry name" value="OM_porin_bac"/>
</dbReference>
<sequence length="463" mass="52690">MSKMLGFVLLLSWSMPLTAQEFSDSKDSTVVSSGKLADELKKGKVDFHLKSFFMATQNRGELLNYSTLAAGAGIGYTSPEWKGFQARFNGFFTFQLFENNIRIADPATGAGNRYEILLYDMNDVRNTNKLDRLEELYISYRYKKLSLKLGRQRVQSPLLNEQDNRMRPNVFGGLSATYAAKDLKITGMWIESVTIRGTVDWYQIEDSYGVYPFGRNPLGQPSGYKGNIQSKGIAILGAQYHKSGLTAQVWNYYAENVFNISFAQLDYQKSLDNGLRIHMGAQGFHQFAVRDGGNEDVQKAYIMPEEKVNAFGGKMGVFYRKHNLSVNFLSIGDGGRFLFPREWGRENLFASLNRERYEGSGDMRAYVLKYDIATPVEGLFTQFGAGLINHSEVDNFRSNKYGIPSYYHFTGLAEYKFKDYFEGLNLQLLVVNKTAKDGASIPDNLRINRVDLWNFNLIMDYKF</sequence>
<accession>A0A2T0WLM4</accession>
<keyword evidence="2" id="KW-0813">Transport</keyword>
<feature type="signal peptide" evidence="4">
    <location>
        <begin position="1"/>
        <end position="19"/>
    </location>
</feature>
<keyword evidence="3 4" id="KW-0732">Signal</keyword>
<reference evidence="5 6" key="1">
    <citation type="submission" date="2018-03" db="EMBL/GenBank/DDBJ databases">
        <title>Genomic Encyclopedia of Archaeal and Bacterial Type Strains, Phase II (KMG-II): from individual species to whole genera.</title>
        <authorList>
            <person name="Goeker M."/>
        </authorList>
    </citation>
    <scope>NUCLEOTIDE SEQUENCE [LARGE SCALE GENOMIC DNA]</scope>
    <source>
        <strain evidence="5 6">DSM 27929</strain>
    </source>
</reference>
<dbReference type="Proteomes" id="UP000238157">
    <property type="component" value="Unassembled WGS sequence"/>
</dbReference>
<dbReference type="OrthoDB" id="862900at2"/>
<keyword evidence="6" id="KW-1185">Reference proteome</keyword>
<dbReference type="AlphaFoldDB" id="A0A2T0WLM4"/>
<name>A0A2T0WLM4_9BACT</name>
<gene>
    <name evidence="5" type="ORF">CLW00_106188</name>
</gene>
<protein>
    <submittedName>
        <fullName evidence="5">Outer membrane OprD family porin</fullName>
    </submittedName>
</protein>
<dbReference type="InterPro" id="IPR023614">
    <property type="entry name" value="Porin_dom_sf"/>
</dbReference>
<dbReference type="Pfam" id="PF03573">
    <property type="entry name" value="OprD"/>
    <property type="match status" value="1"/>
</dbReference>
<evidence type="ECO:0000313" key="5">
    <source>
        <dbReference type="EMBL" id="PRY87562.1"/>
    </source>
</evidence>
<organism evidence="5 6">
    <name type="scientific">Mongoliibacter ruber</name>
    <dbReference type="NCBI Taxonomy" id="1750599"/>
    <lineage>
        <taxon>Bacteria</taxon>
        <taxon>Pseudomonadati</taxon>
        <taxon>Bacteroidota</taxon>
        <taxon>Cytophagia</taxon>
        <taxon>Cytophagales</taxon>
        <taxon>Cyclobacteriaceae</taxon>
        <taxon>Mongoliibacter</taxon>
    </lineage>
</organism>